<dbReference type="Proteomes" id="UP000221168">
    <property type="component" value="Unassembled WGS sequence"/>
</dbReference>
<keyword evidence="2" id="KW-0540">Nuclease</keyword>
<dbReference type="Gene3D" id="3.60.10.10">
    <property type="entry name" value="Endonuclease/exonuclease/phosphatase"/>
    <property type="match status" value="1"/>
</dbReference>
<dbReference type="EMBL" id="PDVP01000001">
    <property type="protein sequence ID" value="PHP69121.1"/>
    <property type="molecule type" value="Genomic_DNA"/>
</dbReference>
<evidence type="ECO:0000313" key="3">
    <source>
        <dbReference type="Proteomes" id="UP000221168"/>
    </source>
</evidence>
<dbReference type="PANTHER" id="PTHR14859:SF1">
    <property type="entry name" value="PGAP2-INTERACTING PROTEIN"/>
    <property type="match status" value="1"/>
</dbReference>
<dbReference type="GO" id="GO:0016020">
    <property type="term" value="C:membrane"/>
    <property type="evidence" value="ECO:0007669"/>
    <property type="project" value="GOC"/>
</dbReference>
<accession>A0A2G1QUF1</accession>
<organism evidence="2 3">
    <name type="scientific">Zhengella mangrovi</name>
    <dbReference type="NCBI Taxonomy" id="1982044"/>
    <lineage>
        <taxon>Bacteria</taxon>
        <taxon>Pseudomonadati</taxon>
        <taxon>Pseudomonadota</taxon>
        <taxon>Alphaproteobacteria</taxon>
        <taxon>Hyphomicrobiales</taxon>
        <taxon>Notoacmeibacteraceae</taxon>
        <taxon>Zhengella</taxon>
    </lineage>
</organism>
<feature type="domain" description="Endonuclease/exonuclease/phosphatase" evidence="1">
    <location>
        <begin position="6"/>
        <end position="276"/>
    </location>
</feature>
<dbReference type="InterPro" id="IPR005135">
    <property type="entry name" value="Endo/exonuclease/phosphatase"/>
</dbReference>
<dbReference type="GO" id="GO:0006506">
    <property type="term" value="P:GPI anchor biosynthetic process"/>
    <property type="evidence" value="ECO:0007669"/>
    <property type="project" value="TreeGrafter"/>
</dbReference>
<dbReference type="SUPFAM" id="SSF56219">
    <property type="entry name" value="DNase I-like"/>
    <property type="match status" value="1"/>
</dbReference>
<protein>
    <submittedName>
        <fullName evidence="2">Endonuclease</fullName>
    </submittedName>
</protein>
<keyword evidence="2" id="KW-0378">Hydrolase</keyword>
<reference evidence="2 3" key="1">
    <citation type="submission" date="2017-10" db="EMBL/GenBank/DDBJ databases">
        <title>Sedimentibacterium mangrovi gen. nov., sp. nov., a novel member of family Phyllobacteriacea isolated from mangrove sediment.</title>
        <authorList>
            <person name="Liao H."/>
            <person name="Tian Y."/>
        </authorList>
    </citation>
    <scope>NUCLEOTIDE SEQUENCE [LARGE SCALE GENOMIC DNA]</scope>
    <source>
        <strain evidence="2 3">X9-2-2</strain>
    </source>
</reference>
<evidence type="ECO:0000259" key="1">
    <source>
        <dbReference type="Pfam" id="PF03372"/>
    </source>
</evidence>
<evidence type="ECO:0000313" key="2">
    <source>
        <dbReference type="EMBL" id="PHP69121.1"/>
    </source>
</evidence>
<name>A0A2G1QUF1_9HYPH</name>
<keyword evidence="3" id="KW-1185">Reference proteome</keyword>
<dbReference type="Pfam" id="PF03372">
    <property type="entry name" value="Exo_endo_phos"/>
    <property type="match status" value="1"/>
</dbReference>
<dbReference type="AlphaFoldDB" id="A0A2G1QUF1"/>
<dbReference type="InterPro" id="IPR036691">
    <property type="entry name" value="Endo/exonu/phosph_ase_sf"/>
</dbReference>
<comment type="caution">
    <text evidence="2">The sequence shown here is derived from an EMBL/GenBank/DDBJ whole genome shotgun (WGS) entry which is preliminary data.</text>
</comment>
<dbReference type="InterPro" id="IPR051916">
    <property type="entry name" value="GPI-anchor_lipid_remodeler"/>
</dbReference>
<gene>
    <name evidence="2" type="ORF">CSC94_00005</name>
</gene>
<dbReference type="PANTHER" id="PTHR14859">
    <property type="entry name" value="CALCOFLUOR WHITE HYPERSENSITIVE PROTEIN PRECURSOR"/>
    <property type="match status" value="1"/>
</dbReference>
<sequence>MAFTCVTYNIQYGTGMDGRYDLERIAGEVRGADVIALQEVCRNNPQNGGHDMVAGLAALLPEYFHVYGAPYQVDMGSAIIDGKAVSRYFEFGNMILSRGPILASRNFLLPRSRSIDVLNLQRGALEAIIGTPAGPVRFHSVHLDHTSAAERSAQIRWLLRAALEHRLDGGAATGLASLGYPELPAPEDFVLMGDFNMDPESPEYVILTGPLDPEYGRRTNARFVRDVSVTADGADSWFDPAGHLQPRRLDFCFASAGIAHRFRDARVDSEATGSDHRPVWVTMT</sequence>
<proteinExistence type="predicted"/>
<dbReference type="OrthoDB" id="155529at2"/>
<keyword evidence="2" id="KW-0255">Endonuclease</keyword>
<dbReference type="GO" id="GO:0004519">
    <property type="term" value="F:endonuclease activity"/>
    <property type="evidence" value="ECO:0007669"/>
    <property type="project" value="UniProtKB-KW"/>
</dbReference>